<name>A0A7W3Y0W1_9ACTN</name>
<comment type="caution">
    <text evidence="1">The sequence shown here is derived from an EMBL/GenBank/DDBJ whole genome shotgun (WGS) entry which is preliminary data.</text>
</comment>
<protein>
    <submittedName>
        <fullName evidence="1">Uncharacterized protein</fullName>
    </submittedName>
</protein>
<organism evidence="1 2">
    <name type="scientific">Streptomyces alkaliphilus</name>
    <dbReference type="NCBI Taxonomy" id="1472722"/>
    <lineage>
        <taxon>Bacteria</taxon>
        <taxon>Bacillati</taxon>
        <taxon>Actinomycetota</taxon>
        <taxon>Actinomycetes</taxon>
        <taxon>Kitasatosporales</taxon>
        <taxon>Streptomycetaceae</taxon>
        <taxon>Streptomyces</taxon>
    </lineage>
</organism>
<sequence>MKDIVAGHVALTATDHLELALGIDLELFLGVPDENEIERAARLDAARDMLADDPGLYARALRAVASHLPETSEVPVAVPFVAGVAA</sequence>
<evidence type="ECO:0000313" key="2">
    <source>
        <dbReference type="Proteomes" id="UP000538929"/>
    </source>
</evidence>
<keyword evidence="2" id="KW-1185">Reference proteome</keyword>
<dbReference type="EMBL" id="VKHT01000135">
    <property type="protein sequence ID" value="MBB0243868.1"/>
    <property type="molecule type" value="Genomic_DNA"/>
</dbReference>
<dbReference type="AlphaFoldDB" id="A0A7W3Y0W1"/>
<gene>
    <name evidence="1" type="ORF">FNQ90_07045</name>
</gene>
<dbReference type="Proteomes" id="UP000538929">
    <property type="component" value="Unassembled WGS sequence"/>
</dbReference>
<evidence type="ECO:0000313" key="1">
    <source>
        <dbReference type="EMBL" id="MBB0243868.1"/>
    </source>
</evidence>
<proteinExistence type="predicted"/>
<reference evidence="2" key="1">
    <citation type="submission" date="2019-10" db="EMBL/GenBank/DDBJ databases">
        <title>Streptomyces sp. nov., a novel actinobacterium isolated from alkaline environment.</title>
        <authorList>
            <person name="Golinska P."/>
        </authorList>
    </citation>
    <scope>NUCLEOTIDE SEQUENCE [LARGE SCALE GENOMIC DNA]</scope>
    <source>
        <strain evidence="2">DSM 42118</strain>
    </source>
</reference>
<accession>A0A7W3Y0W1</accession>
<dbReference type="RefSeq" id="WP_182605492.1">
    <property type="nucleotide sequence ID" value="NZ_VKHT01000135.1"/>
</dbReference>